<dbReference type="HOGENOM" id="CLU_055811_0_0_11"/>
<dbReference type="GO" id="GO:0015074">
    <property type="term" value="P:DNA integration"/>
    <property type="evidence" value="ECO:0007669"/>
    <property type="project" value="InterPro"/>
</dbReference>
<dbReference type="InterPro" id="IPR050090">
    <property type="entry name" value="Tyrosine_recombinase_XerCD"/>
</dbReference>
<gene>
    <name evidence="5" type="ordered locus">RHA1_ro03001</name>
</gene>
<dbReference type="InterPro" id="IPR011010">
    <property type="entry name" value="DNA_brk_join_enz"/>
</dbReference>
<dbReference type="GO" id="GO:0006310">
    <property type="term" value="P:DNA recombination"/>
    <property type="evidence" value="ECO:0007669"/>
    <property type="project" value="UniProtKB-KW"/>
</dbReference>
<keyword evidence="2" id="KW-0238">DNA-binding</keyword>
<dbReference type="KEGG" id="rha:RHA1_ro03001"/>
<dbReference type="InterPro" id="IPR010998">
    <property type="entry name" value="Integrase_recombinase_N"/>
</dbReference>
<dbReference type="AlphaFoldDB" id="Q0SCD2"/>
<dbReference type="OrthoDB" id="9803188at2"/>
<protein>
    <submittedName>
        <fullName evidence="5">Possible transposase</fullName>
    </submittedName>
</protein>
<dbReference type="Gene3D" id="1.10.443.10">
    <property type="entry name" value="Intergrase catalytic core"/>
    <property type="match status" value="1"/>
</dbReference>
<dbReference type="PANTHER" id="PTHR30349:SF41">
    <property type="entry name" value="INTEGRASE_RECOMBINASE PROTEIN MJ0367-RELATED"/>
    <property type="match status" value="1"/>
</dbReference>
<reference evidence="6" key="1">
    <citation type="journal article" date="2006" name="Proc. Natl. Acad. Sci. U.S.A.">
        <title>The complete genome of Rhodococcus sp. RHA1 provides insights into a catabolic powerhouse.</title>
        <authorList>
            <person name="McLeod M.P."/>
            <person name="Warren R.L."/>
            <person name="Hsiao W.W.L."/>
            <person name="Araki N."/>
            <person name="Myhre M."/>
            <person name="Fernandes C."/>
            <person name="Miyazawa D."/>
            <person name="Wong W."/>
            <person name="Lillquist A.L."/>
            <person name="Wang D."/>
            <person name="Dosanjh M."/>
            <person name="Hara H."/>
            <person name="Petrescu A."/>
            <person name="Morin R.D."/>
            <person name="Yang G."/>
            <person name="Stott J.M."/>
            <person name="Schein J.E."/>
            <person name="Shin H."/>
            <person name="Smailus D."/>
            <person name="Siddiqui A.S."/>
            <person name="Marra M.A."/>
            <person name="Jones S.J.M."/>
            <person name="Holt R."/>
            <person name="Brinkman F.S.L."/>
            <person name="Miyauchi K."/>
            <person name="Fukuda M."/>
            <person name="Davies J.E."/>
            <person name="Mohn W.W."/>
            <person name="Eltis L.D."/>
        </authorList>
    </citation>
    <scope>NUCLEOTIDE SEQUENCE [LARGE SCALE GENOMIC DNA]</scope>
    <source>
        <strain evidence="6">RHA1</strain>
    </source>
</reference>
<evidence type="ECO:0000313" key="5">
    <source>
        <dbReference type="EMBL" id="ABG94804.1"/>
    </source>
</evidence>
<dbReference type="GO" id="GO:0003677">
    <property type="term" value="F:DNA binding"/>
    <property type="evidence" value="ECO:0007669"/>
    <property type="project" value="UniProtKB-KW"/>
</dbReference>
<dbReference type="PROSITE" id="PS51898">
    <property type="entry name" value="TYR_RECOMBINASE"/>
    <property type="match status" value="1"/>
</dbReference>
<dbReference type="Gene3D" id="1.10.150.130">
    <property type="match status" value="1"/>
</dbReference>
<accession>Q0SCD2</accession>
<name>Q0SCD2_RHOJR</name>
<dbReference type="EMBL" id="CP000431">
    <property type="protein sequence ID" value="ABG94804.1"/>
    <property type="molecule type" value="Genomic_DNA"/>
</dbReference>
<dbReference type="PANTHER" id="PTHR30349">
    <property type="entry name" value="PHAGE INTEGRASE-RELATED"/>
    <property type="match status" value="1"/>
</dbReference>
<keyword evidence="3" id="KW-0233">DNA recombination</keyword>
<dbReference type="Proteomes" id="UP000008710">
    <property type="component" value="Chromosome"/>
</dbReference>
<dbReference type="InterPro" id="IPR013762">
    <property type="entry name" value="Integrase-like_cat_sf"/>
</dbReference>
<dbReference type="SUPFAM" id="SSF56349">
    <property type="entry name" value="DNA breaking-rejoining enzymes"/>
    <property type="match status" value="1"/>
</dbReference>
<proteinExistence type="inferred from homology"/>
<evidence type="ECO:0000256" key="2">
    <source>
        <dbReference type="ARBA" id="ARBA00023125"/>
    </source>
</evidence>
<sequence length="410" mass="46056">MWCTRNEEPPVESDGQRYRVRQVRHRGGQIFYWIFSSDGELHHDSMRVLASYGTASQQTYAFSLVDHLNWLHINGIQTKSVTFDDLRRYMNALTNEGAEIFVPWRRADQRPLGASSACNVATVVKAFYMSLLKSGTVNEDLVCKLNAPASRTQLGTFVQRNPLAPKRASRRPRVVTDATVQALFEPGILRSARDVMIVTWLHDTGIRVGGLCGLRFTDLHLVADHPCGQHRYPHIHVVGRDDNPNGARAKIPGALSRVQLNSEGYVIDGVIRAVSDDMISTFHAYLLDEYKTVQHFIDHQQVLVHTDGRTPGAALTTTAVRGMLRRAGERAELPTRVTPHAFRHKAASDFYAVTDFNAEEVAEEFGWSRPEMVTELYGKSASSSVLVHLDQYWTATARPNAEHDLVPDRK</sequence>
<evidence type="ECO:0000313" key="6">
    <source>
        <dbReference type="Proteomes" id="UP000008710"/>
    </source>
</evidence>
<evidence type="ECO:0000256" key="3">
    <source>
        <dbReference type="ARBA" id="ARBA00023172"/>
    </source>
</evidence>
<evidence type="ECO:0000256" key="1">
    <source>
        <dbReference type="ARBA" id="ARBA00008857"/>
    </source>
</evidence>
<comment type="similarity">
    <text evidence="1">Belongs to the 'phage' integrase family.</text>
</comment>
<dbReference type="eggNOG" id="COG4974">
    <property type="taxonomic scope" value="Bacteria"/>
</dbReference>
<dbReference type="InterPro" id="IPR002104">
    <property type="entry name" value="Integrase_catalytic"/>
</dbReference>
<organism evidence="5 6">
    <name type="scientific">Rhodococcus jostii (strain RHA1)</name>
    <dbReference type="NCBI Taxonomy" id="101510"/>
    <lineage>
        <taxon>Bacteria</taxon>
        <taxon>Bacillati</taxon>
        <taxon>Actinomycetota</taxon>
        <taxon>Actinomycetes</taxon>
        <taxon>Mycobacteriales</taxon>
        <taxon>Nocardiaceae</taxon>
        <taxon>Rhodococcus</taxon>
    </lineage>
</organism>
<dbReference type="Pfam" id="PF00589">
    <property type="entry name" value="Phage_integrase"/>
    <property type="match status" value="1"/>
</dbReference>
<evidence type="ECO:0000259" key="4">
    <source>
        <dbReference type="PROSITE" id="PS51898"/>
    </source>
</evidence>
<feature type="domain" description="Tyr recombinase" evidence="4">
    <location>
        <begin position="170"/>
        <end position="390"/>
    </location>
</feature>